<organism evidence="1 2">
    <name type="scientific">Penicillium nordicum</name>
    <dbReference type="NCBI Taxonomy" id="229535"/>
    <lineage>
        <taxon>Eukaryota</taxon>
        <taxon>Fungi</taxon>
        <taxon>Dikarya</taxon>
        <taxon>Ascomycota</taxon>
        <taxon>Pezizomycotina</taxon>
        <taxon>Eurotiomycetes</taxon>
        <taxon>Eurotiomycetidae</taxon>
        <taxon>Eurotiales</taxon>
        <taxon>Aspergillaceae</taxon>
        <taxon>Penicillium</taxon>
    </lineage>
</organism>
<reference evidence="1 2" key="1">
    <citation type="submission" date="2015-08" db="EMBL/GenBank/DDBJ databases">
        <title>Genome sequencing of Penicillium nordicum.</title>
        <authorList>
            <person name="Nguyen H.D."/>
            <person name="Seifert K.A."/>
        </authorList>
    </citation>
    <scope>NUCLEOTIDE SEQUENCE [LARGE SCALE GENOMIC DNA]</scope>
    <source>
        <strain evidence="1 2">DAOMC 185683</strain>
    </source>
</reference>
<dbReference type="AlphaFoldDB" id="A0A0M8P9M1"/>
<dbReference type="Proteomes" id="UP000037696">
    <property type="component" value="Unassembled WGS sequence"/>
</dbReference>
<evidence type="ECO:0000313" key="2">
    <source>
        <dbReference type="Proteomes" id="UP000037696"/>
    </source>
</evidence>
<evidence type="ECO:0000313" key="1">
    <source>
        <dbReference type="EMBL" id="KOS47988.1"/>
    </source>
</evidence>
<protein>
    <submittedName>
        <fullName evidence="1">Uncharacterized protein</fullName>
    </submittedName>
</protein>
<gene>
    <name evidence="1" type="ORF">ACN38_g1041</name>
</gene>
<name>A0A0M8P9M1_9EURO</name>
<dbReference type="OrthoDB" id="424753at2759"/>
<sequence>MMEVNTSGPVVNVLSQLDARYFKGLAREYSFVVKFRPQKAGEQDYLVRSHSSHSMGRSVNAQITLTGSLSRRDENQSLPSRRRKLYLRDCPPNCLDEMRETGASRSFIRPRACEGTGGHIMWTREIED</sequence>
<proteinExistence type="predicted"/>
<comment type="caution">
    <text evidence="1">The sequence shown here is derived from an EMBL/GenBank/DDBJ whole genome shotgun (WGS) entry which is preliminary data.</text>
</comment>
<dbReference type="STRING" id="229535.A0A0M8P9M1"/>
<dbReference type="EMBL" id="LHQQ01000010">
    <property type="protein sequence ID" value="KOS47988.1"/>
    <property type="molecule type" value="Genomic_DNA"/>
</dbReference>
<keyword evidence="2" id="KW-1185">Reference proteome</keyword>
<accession>A0A0M8P9M1</accession>